<feature type="transmembrane region" description="Helical" evidence="2">
    <location>
        <begin position="152"/>
        <end position="168"/>
    </location>
</feature>
<organism evidence="3 4">
    <name type="scientific">Streptomyces camponoticapitis</name>
    <dbReference type="NCBI Taxonomy" id="1616125"/>
    <lineage>
        <taxon>Bacteria</taxon>
        <taxon>Bacillati</taxon>
        <taxon>Actinomycetota</taxon>
        <taxon>Actinomycetes</taxon>
        <taxon>Kitasatosporales</taxon>
        <taxon>Streptomycetaceae</taxon>
        <taxon>Streptomyces</taxon>
    </lineage>
</organism>
<evidence type="ECO:0000256" key="1">
    <source>
        <dbReference type="SAM" id="MobiDB-lite"/>
    </source>
</evidence>
<feature type="compositionally biased region" description="Low complexity" evidence="1">
    <location>
        <begin position="1"/>
        <end position="40"/>
    </location>
</feature>
<name>A0ABQ2E3M8_9ACTN</name>
<feature type="region of interest" description="Disordered" evidence="1">
    <location>
        <begin position="1"/>
        <end position="62"/>
    </location>
</feature>
<keyword evidence="2" id="KW-1133">Transmembrane helix</keyword>
<dbReference type="EMBL" id="BMMV01000007">
    <property type="protein sequence ID" value="GGJ93170.1"/>
    <property type="molecule type" value="Genomic_DNA"/>
</dbReference>
<dbReference type="RefSeq" id="WP_189107559.1">
    <property type="nucleotide sequence ID" value="NZ_BMMV01000007.1"/>
</dbReference>
<feature type="transmembrane region" description="Helical" evidence="2">
    <location>
        <begin position="120"/>
        <end position="140"/>
    </location>
</feature>
<accession>A0ABQ2E3M8</accession>
<proteinExistence type="predicted"/>
<evidence type="ECO:0000313" key="3">
    <source>
        <dbReference type="EMBL" id="GGJ93170.1"/>
    </source>
</evidence>
<keyword evidence="2" id="KW-0472">Membrane</keyword>
<evidence type="ECO:0008006" key="5">
    <source>
        <dbReference type="Google" id="ProtNLM"/>
    </source>
</evidence>
<protein>
    <recommendedName>
        <fullName evidence="5">Integral membrane protein</fullName>
    </recommendedName>
</protein>
<keyword evidence="2" id="KW-0812">Transmembrane</keyword>
<sequence length="201" mass="21104">MSFGDPNNPYGQQGQGQPQGQPGYGYPQQGQPQQPNYGYPQAPPVQPYGGYPGGPMGGGPQTMPGGVSASRVFLWVLSGLSLIGAVIFLLAAIALNAAKDSDELADDSQFQSLVDQSSGVLWFMTFIAVVWTVASIVLAIKISSGGSGLRTVLIVYGALTIVLGIYPFGGIVGIVHIVLSILLIVFVSKADGAAWFKRPRY</sequence>
<dbReference type="Proteomes" id="UP000660265">
    <property type="component" value="Unassembled WGS sequence"/>
</dbReference>
<feature type="transmembrane region" description="Helical" evidence="2">
    <location>
        <begin position="72"/>
        <end position="95"/>
    </location>
</feature>
<evidence type="ECO:0000313" key="4">
    <source>
        <dbReference type="Proteomes" id="UP000660265"/>
    </source>
</evidence>
<feature type="compositionally biased region" description="Gly residues" evidence="1">
    <location>
        <begin position="50"/>
        <end position="60"/>
    </location>
</feature>
<reference evidence="4" key="1">
    <citation type="journal article" date="2019" name="Int. J. Syst. Evol. Microbiol.">
        <title>The Global Catalogue of Microorganisms (GCM) 10K type strain sequencing project: providing services to taxonomists for standard genome sequencing and annotation.</title>
        <authorList>
            <consortium name="The Broad Institute Genomics Platform"/>
            <consortium name="The Broad Institute Genome Sequencing Center for Infectious Disease"/>
            <person name="Wu L."/>
            <person name="Ma J."/>
        </authorList>
    </citation>
    <scope>NUCLEOTIDE SEQUENCE [LARGE SCALE GENOMIC DNA]</scope>
    <source>
        <strain evidence="4">CGMCC 4.7275</strain>
    </source>
</reference>
<gene>
    <name evidence="3" type="ORF">GCM10011583_25780</name>
</gene>
<dbReference type="SUPFAM" id="SSF81995">
    <property type="entry name" value="beta-sandwich domain of Sec23/24"/>
    <property type="match status" value="1"/>
</dbReference>
<keyword evidence="4" id="KW-1185">Reference proteome</keyword>
<evidence type="ECO:0000256" key="2">
    <source>
        <dbReference type="SAM" id="Phobius"/>
    </source>
</evidence>
<comment type="caution">
    <text evidence="3">The sequence shown here is derived from an EMBL/GenBank/DDBJ whole genome shotgun (WGS) entry which is preliminary data.</text>
</comment>